<evidence type="ECO:0000313" key="1">
    <source>
        <dbReference type="EMBL" id="KKM27883.1"/>
    </source>
</evidence>
<accession>A0A0F9L108</accession>
<comment type="caution">
    <text evidence="1">The sequence shown here is derived from an EMBL/GenBank/DDBJ whole genome shotgun (WGS) entry which is preliminary data.</text>
</comment>
<protein>
    <submittedName>
        <fullName evidence="1">Uncharacterized protein</fullName>
    </submittedName>
</protein>
<dbReference type="AlphaFoldDB" id="A0A0F9L108"/>
<feature type="non-terminal residue" evidence="1">
    <location>
        <position position="451"/>
    </location>
</feature>
<dbReference type="EMBL" id="LAZR01012239">
    <property type="protein sequence ID" value="KKM27883.1"/>
    <property type="molecule type" value="Genomic_DNA"/>
</dbReference>
<organism evidence="1">
    <name type="scientific">marine sediment metagenome</name>
    <dbReference type="NCBI Taxonomy" id="412755"/>
    <lineage>
        <taxon>unclassified sequences</taxon>
        <taxon>metagenomes</taxon>
        <taxon>ecological metagenomes</taxon>
    </lineage>
</organism>
<gene>
    <name evidence="1" type="ORF">LCGC14_1570280</name>
</gene>
<name>A0A0F9L108_9ZZZZ</name>
<proteinExistence type="predicted"/>
<sequence>MPEEMIPSLQPLKVPIEEPRLLLYLNALQDDANKHWNGSQPEGKNLENRRNQNIKYLFGKQLLGRDLKDYESELLDNVIYEYEATLKSLATSKLPDIIMRAGGASSTPEKEITVELLTKVNENRMIDRKFKKALGILFKHLPAYFISVYKYRWDPNKNRIGEIVEEVIPPDKLILDHTATSADPDEMSFLIHLVSKSAKEWAMLFPKKEKEIIEFVAEAHPEIIGGDEDEAKKDWLLAQKIEASEFWFDWFDKADNFDVEAPKFDFMSGVAWKLGDELVLGSSKNPNWDYEGHDVITFNGESLPPEMMQQIITTGQTPPGFEVKKLFNNYFEAPKKPFILMSFDQFMRSAIDETSRIEQTIPMQKSLDVTGASIDHMIKAHKGKHIWSRTSGMTKKSLKDLDMNNPDIDVLIKGDPQKVHAFIQPVMPRREMFNHVVGLRGRMFGKVGTHG</sequence>
<reference evidence="1" key="1">
    <citation type="journal article" date="2015" name="Nature">
        <title>Complex archaea that bridge the gap between prokaryotes and eukaryotes.</title>
        <authorList>
            <person name="Spang A."/>
            <person name="Saw J.H."/>
            <person name="Jorgensen S.L."/>
            <person name="Zaremba-Niedzwiedzka K."/>
            <person name="Martijn J."/>
            <person name="Lind A.E."/>
            <person name="van Eijk R."/>
            <person name="Schleper C."/>
            <person name="Guy L."/>
            <person name="Ettema T.J."/>
        </authorList>
    </citation>
    <scope>NUCLEOTIDE SEQUENCE</scope>
</reference>